<gene>
    <name evidence="6" type="ORF">WG929_04820</name>
</gene>
<dbReference type="Gene3D" id="3.40.190.10">
    <property type="entry name" value="Periplasmic binding protein-like II"/>
    <property type="match status" value="2"/>
</dbReference>
<proteinExistence type="inferred from homology"/>
<sequence>MSDIANNEDMYYVTMTPLDNPSRSTCFAMMSLRQIRYFIAIAETGSVSAAAQAVPISQSTLTTAIKQLEDDLGVTLFSRHAKGMELTHQGHQFLRQAHLVLASVDNARRSLQQSTDEVAGELTVGVTSLVAGYYLADLLARFQRIYHRVKLRVVEDDRDYIEHLLVSGEIDVGVLILSNLKYLSALNTEVLTFSHYRLWLPPDHELLQLDSIGFKDLLHEPLILLNVDEMEQRIRNLWAPAASKPTVSLRSASVEAVRSLVSAGMGVALMPDMTYRPWSVEGDTVEARRITEVSETLDIGLAWRRGGARNPLIDLFLPVARESLPVRHNHANS</sequence>
<dbReference type="PROSITE" id="PS50931">
    <property type="entry name" value="HTH_LYSR"/>
    <property type="match status" value="1"/>
</dbReference>
<evidence type="ECO:0000313" key="7">
    <source>
        <dbReference type="Proteomes" id="UP001620597"/>
    </source>
</evidence>
<evidence type="ECO:0000256" key="1">
    <source>
        <dbReference type="ARBA" id="ARBA00009437"/>
    </source>
</evidence>
<keyword evidence="7" id="KW-1185">Reference proteome</keyword>
<evidence type="ECO:0000256" key="2">
    <source>
        <dbReference type="ARBA" id="ARBA00023015"/>
    </source>
</evidence>
<dbReference type="EMBL" id="JBBKTX010000004">
    <property type="protein sequence ID" value="MFK4751731.1"/>
    <property type="molecule type" value="Genomic_DNA"/>
</dbReference>
<feature type="domain" description="HTH lysR-type" evidence="5">
    <location>
        <begin position="30"/>
        <end position="87"/>
    </location>
</feature>
<accession>A0ABW8NFR9</accession>
<dbReference type="SUPFAM" id="SSF46785">
    <property type="entry name" value="Winged helix' DNA-binding domain"/>
    <property type="match status" value="1"/>
</dbReference>
<dbReference type="Pfam" id="PF00126">
    <property type="entry name" value="HTH_1"/>
    <property type="match status" value="1"/>
</dbReference>
<dbReference type="PANTHER" id="PTHR30419">
    <property type="entry name" value="HTH-TYPE TRANSCRIPTIONAL REGULATOR YBHD"/>
    <property type="match status" value="1"/>
</dbReference>
<dbReference type="InterPro" id="IPR036388">
    <property type="entry name" value="WH-like_DNA-bd_sf"/>
</dbReference>
<keyword evidence="4" id="KW-0804">Transcription</keyword>
<dbReference type="Proteomes" id="UP001620597">
    <property type="component" value="Unassembled WGS sequence"/>
</dbReference>
<dbReference type="Gene3D" id="1.10.10.10">
    <property type="entry name" value="Winged helix-like DNA-binding domain superfamily/Winged helix DNA-binding domain"/>
    <property type="match status" value="1"/>
</dbReference>
<organism evidence="6 7">
    <name type="scientific">Oceanobacter antarcticus</name>
    <dbReference type="NCBI Taxonomy" id="3133425"/>
    <lineage>
        <taxon>Bacteria</taxon>
        <taxon>Pseudomonadati</taxon>
        <taxon>Pseudomonadota</taxon>
        <taxon>Gammaproteobacteria</taxon>
        <taxon>Oceanospirillales</taxon>
        <taxon>Oceanospirillaceae</taxon>
        <taxon>Oceanobacter</taxon>
    </lineage>
</organism>
<evidence type="ECO:0000256" key="4">
    <source>
        <dbReference type="ARBA" id="ARBA00023163"/>
    </source>
</evidence>
<comment type="caution">
    <text evidence="6">The sequence shown here is derived from an EMBL/GenBank/DDBJ whole genome shotgun (WGS) entry which is preliminary data.</text>
</comment>
<dbReference type="InterPro" id="IPR005119">
    <property type="entry name" value="LysR_subst-bd"/>
</dbReference>
<dbReference type="InterPro" id="IPR036390">
    <property type="entry name" value="WH_DNA-bd_sf"/>
</dbReference>
<keyword evidence="2" id="KW-0805">Transcription regulation</keyword>
<protein>
    <submittedName>
        <fullName evidence="6">LysR family transcriptional regulator</fullName>
    </submittedName>
</protein>
<name>A0ABW8NFR9_9GAMM</name>
<comment type="similarity">
    <text evidence="1">Belongs to the LysR transcriptional regulatory family.</text>
</comment>
<reference evidence="6 7" key="1">
    <citation type="submission" date="2024-03" db="EMBL/GenBank/DDBJ databases">
        <title>High-quality draft genome sequence of Oceanobacter sp. wDCs-4.</title>
        <authorList>
            <person name="Dong C."/>
        </authorList>
    </citation>
    <scope>NUCLEOTIDE SEQUENCE [LARGE SCALE GENOMIC DNA]</scope>
    <source>
        <strain evidence="7">wDCs-4</strain>
    </source>
</reference>
<dbReference type="PRINTS" id="PR00039">
    <property type="entry name" value="HTHLYSR"/>
</dbReference>
<dbReference type="InterPro" id="IPR000847">
    <property type="entry name" value="LysR_HTH_N"/>
</dbReference>
<evidence type="ECO:0000256" key="3">
    <source>
        <dbReference type="ARBA" id="ARBA00023125"/>
    </source>
</evidence>
<dbReference type="SUPFAM" id="SSF53850">
    <property type="entry name" value="Periplasmic binding protein-like II"/>
    <property type="match status" value="1"/>
</dbReference>
<evidence type="ECO:0000259" key="5">
    <source>
        <dbReference type="PROSITE" id="PS50931"/>
    </source>
</evidence>
<keyword evidence="3" id="KW-0238">DNA-binding</keyword>
<dbReference type="InterPro" id="IPR050950">
    <property type="entry name" value="HTH-type_LysR_regulators"/>
</dbReference>
<dbReference type="RefSeq" id="WP_416205117.1">
    <property type="nucleotide sequence ID" value="NZ_JBBKTX010000004.1"/>
</dbReference>
<dbReference type="Pfam" id="PF03466">
    <property type="entry name" value="LysR_substrate"/>
    <property type="match status" value="1"/>
</dbReference>
<evidence type="ECO:0000313" key="6">
    <source>
        <dbReference type="EMBL" id="MFK4751731.1"/>
    </source>
</evidence>